<accession>A0ABR3Y612</accession>
<keyword evidence="2" id="KW-1185">Reference proteome</keyword>
<reference evidence="1 2" key="1">
    <citation type="journal article" date="2024" name="Commun. Biol.">
        <title>Comparative genomic analysis of thermophilic fungi reveals convergent evolutionary adaptations and gene losses.</title>
        <authorList>
            <person name="Steindorff A.S."/>
            <person name="Aguilar-Pontes M.V."/>
            <person name="Robinson A.J."/>
            <person name="Andreopoulos B."/>
            <person name="LaButti K."/>
            <person name="Kuo A."/>
            <person name="Mondo S."/>
            <person name="Riley R."/>
            <person name="Otillar R."/>
            <person name="Haridas S."/>
            <person name="Lipzen A."/>
            <person name="Grimwood J."/>
            <person name="Schmutz J."/>
            <person name="Clum A."/>
            <person name="Reid I.D."/>
            <person name="Moisan M.C."/>
            <person name="Butler G."/>
            <person name="Nguyen T.T.M."/>
            <person name="Dewar K."/>
            <person name="Conant G."/>
            <person name="Drula E."/>
            <person name="Henrissat B."/>
            <person name="Hansel C."/>
            <person name="Singer S."/>
            <person name="Hutchinson M.I."/>
            <person name="de Vries R.P."/>
            <person name="Natvig D.O."/>
            <person name="Powell A.J."/>
            <person name="Tsang A."/>
            <person name="Grigoriev I.V."/>
        </authorList>
    </citation>
    <scope>NUCLEOTIDE SEQUENCE [LARGE SCALE GENOMIC DNA]</scope>
    <source>
        <strain evidence="1 2">ATCC 24622</strain>
    </source>
</reference>
<comment type="caution">
    <text evidence="1">The sequence shown here is derived from an EMBL/GenBank/DDBJ whole genome shotgun (WGS) entry which is preliminary data.</text>
</comment>
<proteinExistence type="predicted"/>
<dbReference type="EMBL" id="JAZHXJ010000007">
    <property type="protein sequence ID" value="KAL1883395.1"/>
    <property type="molecule type" value="Genomic_DNA"/>
</dbReference>
<evidence type="ECO:0000313" key="1">
    <source>
        <dbReference type="EMBL" id="KAL1883395.1"/>
    </source>
</evidence>
<organism evidence="1 2">
    <name type="scientific">Phialemonium thermophilum</name>
    <dbReference type="NCBI Taxonomy" id="223376"/>
    <lineage>
        <taxon>Eukaryota</taxon>
        <taxon>Fungi</taxon>
        <taxon>Dikarya</taxon>
        <taxon>Ascomycota</taxon>
        <taxon>Pezizomycotina</taxon>
        <taxon>Sordariomycetes</taxon>
        <taxon>Sordariomycetidae</taxon>
        <taxon>Cephalothecales</taxon>
        <taxon>Cephalothecaceae</taxon>
        <taxon>Phialemonium</taxon>
    </lineage>
</organism>
<gene>
    <name evidence="1" type="ORF">VTK73DRAFT_8962</name>
</gene>
<protein>
    <submittedName>
        <fullName evidence="1">Uncharacterized protein</fullName>
    </submittedName>
</protein>
<sequence length="80" mass="9085">MPHLLITQDQQNVNKEAENRCVHYARQWTDLQSCKEGRWMVTALTAWTSKLGSKVAQVCKACNLRTLRVTVLELLQSGAL</sequence>
<name>A0ABR3Y612_9PEZI</name>
<dbReference type="Proteomes" id="UP001586593">
    <property type="component" value="Unassembled WGS sequence"/>
</dbReference>
<evidence type="ECO:0000313" key="2">
    <source>
        <dbReference type="Proteomes" id="UP001586593"/>
    </source>
</evidence>